<accession>A0A1V3SWW9</accession>
<evidence type="ECO:0000256" key="10">
    <source>
        <dbReference type="ARBA" id="ARBA00022914"/>
    </source>
</evidence>
<dbReference type="GO" id="GO:0015097">
    <property type="term" value="F:mercury ion transmembrane transporter activity"/>
    <property type="evidence" value="ECO:0007669"/>
    <property type="project" value="InterPro"/>
</dbReference>
<keyword evidence="4" id="KW-0813">Transport</keyword>
<organism evidence="16 17">
    <name type="scientific">Leptospirillum ferriphilum</name>
    <dbReference type="NCBI Taxonomy" id="178606"/>
    <lineage>
        <taxon>Bacteria</taxon>
        <taxon>Pseudomonadati</taxon>
        <taxon>Nitrospirota</taxon>
        <taxon>Nitrospiria</taxon>
        <taxon>Nitrospirales</taxon>
        <taxon>Nitrospiraceae</taxon>
        <taxon>Leptospirillum</taxon>
    </lineage>
</organism>
<dbReference type="Gene3D" id="1.10.287.910">
    <property type="entry name" value="bacterial mercury transporter, merf"/>
    <property type="match status" value="1"/>
</dbReference>
<evidence type="ECO:0000256" key="9">
    <source>
        <dbReference type="ARBA" id="ARBA00022723"/>
    </source>
</evidence>
<evidence type="ECO:0000256" key="8">
    <source>
        <dbReference type="ARBA" id="ARBA00022692"/>
    </source>
</evidence>
<gene>
    <name evidence="16" type="ORF">BOX24_04800</name>
</gene>
<evidence type="ECO:0000256" key="1">
    <source>
        <dbReference type="ARBA" id="ARBA00004429"/>
    </source>
</evidence>
<dbReference type="PROSITE" id="PS51257">
    <property type="entry name" value="PROKAR_LIPOPROTEIN"/>
    <property type="match status" value="1"/>
</dbReference>
<protein>
    <recommendedName>
        <fullName evidence="3">Mercuric transport protein MerT</fullName>
    </recommendedName>
    <alternativeName>
        <fullName evidence="13">Mercury ion transport protein</fullName>
    </alternativeName>
</protein>
<dbReference type="OMA" id="MEPERVN"/>
<evidence type="ECO:0000256" key="4">
    <source>
        <dbReference type="ARBA" id="ARBA00022448"/>
    </source>
</evidence>
<feature type="transmembrane region" description="Helical" evidence="15">
    <location>
        <begin position="103"/>
        <end position="125"/>
    </location>
</feature>
<evidence type="ECO:0000313" key="16">
    <source>
        <dbReference type="EMBL" id="OOH73380.1"/>
    </source>
</evidence>
<feature type="transmembrane region" description="Helical" evidence="15">
    <location>
        <begin position="57"/>
        <end position="74"/>
    </location>
</feature>
<dbReference type="Proteomes" id="UP000188586">
    <property type="component" value="Unassembled WGS sequence"/>
</dbReference>
<dbReference type="RefSeq" id="WP_014960398.1">
    <property type="nucleotide sequence ID" value="NZ_MPOJ01000009.1"/>
</dbReference>
<name>A0A1V3SWW9_9BACT</name>
<dbReference type="InterPro" id="IPR003457">
    <property type="entry name" value="Transprt_MerT"/>
</dbReference>
<keyword evidence="9" id="KW-0479">Metal-binding</keyword>
<evidence type="ECO:0000256" key="11">
    <source>
        <dbReference type="ARBA" id="ARBA00022989"/>
    </source>
</evidence>
<keyword evidence="12 15" id="KW-0472">Membrane</keyword>
<proteinExistence type="inferred from homology"/>
<comment type="similarity">
    <text evidence="2">Belongs to the MerT family.</text>
</comment>
<comment type="function">
    <text evidence="14">Involved in mercury resistance. Probably transfers a mercuric ion from the periplasmic Hg(2+)-binding protein MerP to the cytoplasmic mercuric reductase MerA.</text>
</comment>
<evidence type="ECO:0000256" key="15">
    <source>
        <dbReference type="SAM" id="Phobius"/>
    </source>
</evidence>
<dbReference type="EMBL" id="MPOJ01000009">
    <property type="protein sequence ID" value="OOH73380.1"/>
    <property type="molecule type" value="Genomic_DNA"/>
</dbReference>
<dbReference type="GO" id="GO:0005886">
    <property type="term" value="C:plasma membrane"/>
    <property type="evidence" value="ECO:0007669"/>
    <property type="project" value="UniProtKB-SubCell"/>
</dbReference>
<keyword evidence="11 15" id="KW-1133">Transmembrane helix</keyword>
<dbReference type="Pfam" id="PF02411">
    <property type="entry name" value="MerT"/>
    <property type="match status" value="1"/>
</dbReference>
<evidence type="ECO:0000256" key="2">
    <source>
        <dbReference type="ARBA" id="ARBA00008224"/>
    </source>
</evidence>
<evidence type="ECO:0000256" key="6">
    <source>
        <dbReference type="ARBA" id="ARBA00022475"/>
    </source>
</evidence>
<dbReference type="GO" id="GO:0046872">
    <property type="term" value="F:metal ion binding"/>
    <property type="evidence" value="ECO:0007669"/>
    <property type="project" value="UniProtKB-KW"/>
</dbReference>
<evidence type="ECO:0000256" key="3">
    <source>
        <dbReference type="ARBA" id="ARBA00017053"/>
    </source>
</evidence>
<evidence type="ECO:0000256" key="13">
    <source>
        <dbReference type="ARBA" id="ARBA00030934"/>
    </source>
</evidence>
<keyword evidence="7" id="KW-0997">Cell inner membrane</keyword>
<keyword evidence="6" id="KW-1003">Cell membrane</keyword>
<evidence type="ECO:0000313" key="17">
    <source>
        <dbReference type="Proteomes" id="UP000188586"/>
    </source>
</evidence>
<keyword evidence="5" id="KW-0475">Mercuric resistance</keyword>
<reference evidence="16 17" key="1">
    <citation type="submission" date="2016-11" db="EMBL/GenBank/DDBJ databases">
        <title>Comparative genomics of co-occurring bacteria in distinct bioleaching systems unravels niche-specific adaptation.</title>
        <authorList>
            <person name="Zhang X."/>
            <person name="Liu X."/>
            <person name="Yin H."/>
        </authorList>
    </citation>
    <scope>NUCLEOTIDE SEQUENCE [LARGE SCALE GENOMIC DNA]</scope>
    <source>
        <strain evidence="16 17">DX</strain>
    </source>
</reference>
<evidence type="ECO:0000256" key="12">
    <source>
        <dbReference type="ARBA" id="ARBA00023136"/>
    </source>
</evidence>
<keyword evidence="8 15" id="KW-0812">Transmembrane</keyword>
<evidence type="ECO:0000256" key="7">
    <source>
        <dbReference type="ARBA" id="ARBA00022519"/>
    </source>
</evidence>
<evidence type="ECO:0000256" key="14">
    <source>
        <dbReference type="ARBA" id="ARBA00045720"/>
    </source>
</evidence>
<comment type="caution">
    <text evidence="16">The sequence shown here is derived from an EMBL/GenBank/DDBJ whole genome shotgun (WGS) entry which is preliminary data.</text>
</comment>
<dbReference type="AlphaFoldDB" id="A0A1V3SWW9"/>
<sequence>MEPERVNKEPEEEKGSIGLIFGFLTSVLSVGCCAIPVVLVSLGLGGAWASRLEFLDQARPLLIVFSLLSLGWGIRRYTERGQKSLCKPNSAPGIRSDRVRKGIFWAVAAGSLLILLLPWMSAHFFHLRFFDRDKD</sequence>
<keyword evidence="10" id="KW-0476">Mercury</keyword>
<feature type="transmembrane region" description="Helical" evidence="15">
    <location>
        <begin position="20"/>
        <end position="45"/>
    </location>
</feature>
<comment type="subcellular location">
    <subcellularLocation>
        <location evidence="1">Cell inner membrane</location>
        <topology evidence="1">Multi-pass membrane protein</topology>
    </subcellularLocation>
</comment>
<evidence type="ECO:0000256" key="5">
    <source>
        <dbReference type="ARBA" id="ARBA00022466"/>
    </source>
</evidence>